<organism evidence="2 3">
    <name type="scientific">Aspergillus pseudonomiae</name>
    <dbReference type="NCBI Taxonomy" id="1506151"/>
    <lineage>
        <taxon>Eukaryota</taxon>
        <taxon>Fungi</taxon>
        <taxon>Dikarya</taxon>
        <taxon>Ascomycota</taxon>
        <taxon>Pezizomycotina</taxon>
        <taxon>Eurotiomycetes</taxon>
        <taxon>Eurotiomycetidae</taxon>
        <taxon>Eurotiales</taxon>
        <taxon>Aspergillaceae</taxon>
        <taxon>Aspergillus</taxon>
        <taxon>Aspergillus subgen. Circumdati</taxon>
    </lineage>
</organism>
<reference evidence="2 3" key="1">
    <citation type="submission" date="2019-04" db="EMBL/GenBank/DDBJ databases">
        <authorList>
            <consortium name="DOE Joint Genome Institute"/>
            <person name="Mondo S."/>
            <person name="Kjaerbolling I."/>
            <person name="Vesth T."/>
            <person name="Frisvad J.C."/>
            <person name="Nybo J.L."/>
            <person name="Theobald S."/>
            <person name="Kildgaard S."/>
            <person name="Isbrandt T."/>
            <person name="Kuo A."/>
            <person name="Sato A."/>
            <person name="Lyhne E.K."/>
            <person name="Kogle M.E."/>
            <person name="Wiebenga A."/>
            <person name="Kun R.S."/>
            <person name="Lubbers R.J."/>
            <person name="Makela M.R."/>
            <person name="Barry K."/>
            <person name="Chovatia M."/>
            <person name="Clum A."/>
            <person name="Daum C."/>
            <person name="Haridas S."/>
            <person name="He G."/>
            <person name="LaButti K."/>
            <person name="Lipzen A."/>
            <person name="Riley R."/>
            <person name="Salamov A."/>
            <person name="Simmons B.A."/>
            <person name="Magnuson J.K."/>
            <person name="Henrissat B."/>
            <person name="Mortensen U.H."/>
            <person name="Larsen T.O."/>
            <person name="Devries R.P."/>
            <person name="Grigoriev I.V."/>
            <person name="Machida M."/>
            <person name="Baker S.E."/>
            <person name="Andersen M.R."/>
            <person name="Cantor M.N."/>
            <person name="Hua S.X."/>
        </authorList>
    </citation>
    <scope>NUCLEOTIDE SEQUENCE [LARGE SCALE GENOMIC DNA]</scope>
    <source>
        <strain evidence="2 3">CBS 119388</strain>
    </source>
</reference>
<dbReference type="GeneID" id="43664131"/>
<dbReference type="Pfam" id="PF13391">
    <property type="entry name" value="HNH_2"/>
    <property type="match status" value="1"/>
</dbReference>
<evidence type="ECO:0000259" key="1">
    <source>
        <dbReference type="Pfam" id="PF13391"/>
    </source>
</evidence>
<evidence type="ECO:0000313" key="3">
    <source>
        <dbReference type="Proteomes" id="UP000325579"/>
    </source>
</evidence>
<dbReference type="RefSeq" id="XP_031938856.1">
    <property type="nucleotide sequence ID" value="XM_032079440.1"/>
</dbReference>
<sequence>MFLQMVLLNSPNALCHIVSAHEQTNSARKLRQRDGIYILSGLINLTVKFNDWFMFEAAHIFPLEKETIWIRDDFGRWITDMDNTTGYSKIDSCQNGLLMQRDFHAMYDNYLISINPDDGYKIIVFNRDVSGIDGGVLYVAIRWTYTVPPMSYLDGISGNQCLRT</sequence>
<protein>
    <recommendedName>
        <fullName evidence="1">HNH nuclease domain-containing protein</fullName>
    </recommendedName>
</protein>
<keyword evidence="3" id="KW-1185">Reference proteome</keyword>
<evidence type="ECO:0000313" key="2">
    <source>
        <dbReference type="EMBL" id="KAE8401537.1"/>
    </source>
</evidence>
<dbReference type="Proteomes" id="UP000325579">
    <property type="component" value="Unassembled WGS sequence"/>
</dbReference>
<proteinExistence type="predicted"/>
<dbReference type="OrthoDB" id="2142759at2759"/>
<dbReference type="EMBL" id="ML736799">
    <property type="protein sequence ID" value="KAE8401537.1"/>
    <property type="molecule type" value="Genomic_DNA"/>
</dbReference>
<feature type="domain" description="HNH nuclease" evidence="1">
    <location>
        <begin position="53"/>
        <end position="115"/>
    </location>
</feature>
<name>A0A5N7D5W1_9EURO</name>
<dbReference type="InterPro" id="IPR003615">
    <property type="entry name" value="HNH_nuc"/>
</dbReference>
<accession>A0A5N7D5W1</accession>
<gene>
    <name evidence="2" type="ORF">BDV37DRAFT_177871</name>
</gene>
<dbReference type="AlphaFoldDB" id="A0A5N7D5W1"/>